<dbReference type="AlphaFoldDB" id="A0A1U7IBA4"/>
<reference evidence="1 2" key="1">
    <citation type="submission" date="2016-11" db="EMBL/GenBank/DDBJ databases">
        <title>Draft Genome Sequences of Nine Cyanobacterial Strains from Diverse Habitats.</title>
        <authorList>
            <person name="Zhu T."/>
            <person name="Hou S."/>
            <person name="Lu X."/>
            <person name="Hess W.R."/>
        </authorList>
    </citation>
    <scope>NUCLEOTIDE SEQUENCE [LARGE SCALE GENOMIC DNA]</scope>
    <source>
        <strain evidence="1 2">IAM M-71</strain>
    </source>
</reference>
<accession>A0A1U7IBA4</accession>
<dbReference type="STRING" id="454136.NIES2119_22250"/>
<evidence type="ECO:0000313" key="2">
    <source>
        <dbReference type="Proteomes" id="UP000185860"/>
    </source>
</evidence>
<proteinExistence type="predicted"/>
<dbReference type="Gene3D" id="3.30.70.2940">
    <property type="match status" value="1"/>
</dbReference>
<evidence type="ECO:0000313" key="1">
    <source>
        <dbReference type="EMBL" id="OKH33829.1"/>
    </source>
</evidence>
<protein>
    <recommendedName>
        <fullName evidence="3">CRISPR-associated protein</fullName>
    </recommendedName>
</protein>
<dbReference type="OrthoDB" id="6162707at2"/>
<gene>
    <name evidence="1" type="ORF">NIES2119_22250</name>
</gene>
<sequence length="379" mass="43042">MQLYAIDPLDVLLFREAKPFVPGEGAWAKGLFPPMSITVFQALRSALEHYETKKRDLEFIGPFLLDADNTLWLPTPKDLLAIRVGRNNSEPTEGSDQDATKNWERVTHLVSVEELSDIWKAISFSSEVVKPMVPPQLEDGEFICGRPESWIKAEALIRYLQGENDYKPEDFHSDPWKAQVLPHIQVESGTRQVKDEDGYFTEVAMRLKPGWKLVAGMSGKNLDEQTVVRLGGEGHRAIVTPINLSIWQDVEKCYKPGKESNFAYLLTPGLAQVGDEPTYGVYPQCWEEKLKGVVSDRAILWGGVSKVSRRLLNSEERQEAEFTLLPQRAFVPPGSVYLFRDTLPENQEVLPVSKPGEQKDWLITFKQLNYGKLLWGKRK</sequence>
<dbReference type="InterPro" id="IPR019117">
    <property type="entry name" value="CRISPR-assoc_protein_Cmr3"/>
</dbReference>
<comment type="caution">
    <text evidence="1">The sequence shown here is derived from an EMBL/GenBank/DDBJ whole genome shotgun (WGS) entry which is preliminary data.</text>
</comment>
<dbReference type="RefSeq" id="WP_073595688.1">
    <property type="nucleotide sequence ID" value="NZ_MRCE01000026.1"/>
</dbReference>
<dbReference type="Pfam" id="PF09700">
    <property type="entry name" value="Cas_Cmr3"/>
    <property type="match status" value="1"/>
</dbReference>
<dbReference type="Proteomes" id="UP000185860">
    <property type="component" value="Unassembled WGS sequence"/>
</dbReference>
<organism evidence="1 2">
    <name type="scientific">[Phormidium ambiguum] IAM M-71</name>
    <dbReference type="NCBI Taxonomy" id="454136"/>
    <lineage>
        <taxon>Bacteria</taxon>
        <taxon>Bacillati</taxon>
        <taxon>Cyanobacteriota</taxon>
        <taxon>Cyanophyceae</taxon>
        <taxon>Oscillatoriophycideae</taxon>
        <taxon>Aerosakkonematales</taxon>
        <taxon>Aerosakkonemataceae</taxon>
        <taxon>Floridanema</taxon>
    </lineage>
</organism>
<evidence type="ECO:0008006" key="3">
    <source>
        <dbReference type="Google" id="ProtNLM"/>
    </source>
</evidence>
<name>A0A1U7IBA4_9CYAN</name>
<dbReference type="EMBL" id="MRCE01000026">
    <property type="protein sequence ID" value="OKH33829.1"/>
    <property type="molecule type" value="Genomic_DNA"/>
</dbReference>